<keyword evidence="4" id="KW-1185">Reference proteome</keyword>
<evidence type="ECO:0000313" key="3">
    <source>
        <dbReference type="EMBL" id="MFA9479114.1"/>
    </source>
</evidence>
<evidence type="ECO:0000256" key="2">
    <source>
        <dbReference type="ARBA" id="ARBA00022679"/>
    </source>
</evidence>
<accession>A0ABV4U8H9</accession>
<keyword evidence="1" id="KW-0328">Glycosyltransferase</keyword>
<dbReference type="EMBL" id="JBGUBD010000007">
    <property type="protein sequence ID" value="MFA9479114.1"/>
    <property type="molecule type" value="Genomic_DNA"/>
</dbReference>
<sequence>MRADPALKAQARALSFEIASPLDPPREVQLHGFRLHALTESQCIRHILAALAVNRGGWVITPNLDHLRRARRDPVYRAMLAEADIVVADGMPLVWASRLQGTPLPERVAGSSLIQTLSEAAALRDHRLFLLGGAPGAAARAATVLAERFPGSPVVRYDEAPYGFDRDPAAIDQLAARLRESQPAIVFVALGSPKQEQIIRQLRPVLPNAWWLGVGISFSFVAGQVRRAPRWMQQAGLEWMHRLAQEPTRLGRRYLLDGPPFAMSLLCRAGLSRCKPKRGQPVAIHSQTLIDGGNRAT</sequence>
<dbReference type="Proteomes" id="UP001575105">
    <property type="component" value="Unassembled WGS sequence"/>
</dbReference>
<keyword evidence="2" id="KW-0808">Transferase</keyword>
<dbReference type="RefSeq" id="WP_425346041.1">
    <property type="nucleotide sequence ID" value="NZ_JBGUBD010000007.1"/>
</dbReference>
<protein>
    <submittedName>
        <fullName evidence="3">WecB/TagA/CpsF family glycosyltransferase</fullName>
    </submittedName>
</protein>
<reference evidence="3 4" key="1">
    <citation type="submission" date="2024-08" db="EMBL/GenBank/DDBJ databases">
        <title>Whole-genome sequencing of halo(alkali)philic microorganisms from hypersaline lakes.</title>
        <authorList>
            <person name="Sorokin D.Y."/>
            <person name="Merkel A.Y."/>
            <person name="Messina E."/>
            <person name="Yakimov M."/>
        </authorList>
    </citation>
    <scope>NUCLEOTIDE SEQUENCE [LARGE SCALE GENOMIC DNA]</scope>
    <source>
        <strain evidence="3 4">AB-hyl4</strain>
    </source>
</reference>
<gene>
    <name evidence="3" type="ORF">ACERK3_12550</name>
</gene>
<dbReference type="CDD" id="cd06533">
    <property type="entry name" value="Glyco_transf_WecG_TagA"/>
    <property type="match status" value="1"/>
</dbReference>
<dbReference type="PANTHER" id="PTHR34136">
    <property type="match status" value="1"/>
</dbReference>
<name>A0ABV4U8H9_9BACT</name>
<dbReference type="NCBIfam" id="TIGR00696">
    <property type="entry name" value="wecG_tagA_cpsF"/>
    <property type="match status" value="1"/>
</dbReference>
<dbReference type="InterPro" id="IPR004629">
    <property type="entry name" value="WecG_TagA_CpsF"/>
</dbReference>
<organism evidence="3 4">
    <name type="scientific">Natronomicrosphaera hydrolytica</name>
    <dbReference type="NCBI Taxonomy" id="3242702"/>
    <lineage>
        <taxon>Bacteria</taxon>
        <taxon>Pseudomonadati</taxon>
        <taxon>Planctomycetota</taxon>
        <taxon>Phycisphaerae</taxon>
        <taxon>Phycisphaerales</taxon>
        <taxon>Phycisphaeraceae</taxon>
        <taxon>Natronomicrosphaera</taxon>
    </lineage>
</organism>
<comment type="caution">
    <text evidence="3">The sequence shown here is derived from an EMBL/GenBank/DDBJ whole genome shotgun (WGS) entry which is preliminary data.</text>
</comment>
<proteinExistence type="predicted"/>
<dbReference type="Pfam" id="PF03808">
    <property type="entry name" value="Glyco_tran_WecG"/>
    <property type="match status" value="1"/>
</dbReference>
<evidence type="ECO:0000256" key="1">
    <source>
        <dbReference type="ARBA" id="ARBA00022676"/>
    </source>
</evidence>
<dbReference type="PANTHER" id="PTHR34136:SF1">
    <property type="entry name" value="UDP-N-ACETYL-D-MANNOSAMINURONIC ACID TRANSFERASE"/>
    <property type="match status" value="1"/>
</dbReference>
<evidence type="ECO:0000313" key="4">
    <source>
        <dbReference type="Proteomes" id="UP001575105"/>
    </source>
</evidence>